<gene>
    <name evidence="2" type="ORF">ABT322_34310</name>
</gene>
<proteinExistence type="predicted"/>
<dbReference type="EMBL" id="JBEPCV010000050">
    <property type="protein sequence ID" value="MER6908716.1"/>
    <property type="molecule type" value="Genomic_DNA"/>
</dbReference>
<protein>
    <recommendedName>
        <fullName evidence="4">DUF2933 domain-containing protein</fullName>
    </recommendedName>
</protein>
<accession>A0ABV1VRM2</accession>
<organism evidence="2 3">
    <name type="scientific">Streptomyces flaveolus</name>
    <dbReference type="NCBI Taxonomy" id="67297"/>
    <lineage>
        <taxon>Bacteria</taxon>
        <taxon>Bacillati</taxon>
        <taxon>Actinomycetota</taxon>
        <taxon>Actinomycetes</taxon>
        <taxon>Kitasatosporales</taxon>
        <taxon>Streptomycetaceae</taxon>
        <taxon>Streptomyces</taxon>
    </lineage>
</organism>
<dbReference type="Proteomes" id="UP001490330">
    <property type="component" value="Unassembled WGS sequence"/>
</dbReference>
<feature type="compositionally biased region" description="Pro residues" evidence="1">
    <location>
        <begin position="57"/>
        <end position="67"/>
    </location>
</feature>
<evidence type="ECO:0000313" key="3">
    <source>
        <dbReference type="Proteomes" id="UP001490330"/>
    </source>
</evidence>
<evidence type="ECO:0000256" key="1">
    <source>
        <dbReference type="SAM" id="MobiDB-lite"/>
    </source>
</evidence>
<evidence type="ECO:0000313" key="2">
    <source>
        <dbReference type="EMBL" id="MER6908716.1"/>
    </source>
</evidence>
<reference evidence="2 3" key="1">
    <citation type="submission" date="2024-06" db="EMBL/GenBank/DDBJ databases">
        <title>The Natural Products Discovery Center: Release of the First 8490 Sequenced Strains for Exploring Actinobacteria Biosynthetic Diversity.</title>
        <authorList>
            <person name="Kalkreuter E."/>
            <person name="Kautsar S.A."/>
            <person name="Yang D."/>
            <person name="Bader C.D."/>
            <person name="Teijaro C.N."/>
            <person name="Fluegel L."/>
            <person name="Davis C.M."/>
            <person name="Simpson J.R."/>
            <person name="Lauterbach L."/>
            <person name="Steele A.D."/>
            <person name="Gui C."/>
            <person name="Meng S."/>
            <person name="Li G."/>
            <person name="Viehrig K."/>
            <person name="Ye F."/>
            <person name="Su P."/>
            <person name="Kiefer A.F."/>
            <person name="Nichols A."/>
            <person name="Cepeda A.J."/>
            <person name="Yan W."/>
            <person name="Fan B."/>
            <person name="Jiang Y."/>
            <person name="Adhikari A."/>
            <person name="Zheng C.-J."/>
            <person name="Schuster L."/>
            <person name="Cowan T.M."/>
            <person name="Smanski M.J."/>
            <person name="Chevrette M.G."/>
            <person name="De Carvalho L.P.S."/>
            <person name="Shen B."/>
        </authorList>
    </citation>
    <scope>NUCLEOTIDE SEQUENCE [LARGE SCALE GENOMIC DNA]</scope>
    <source>
        <strain evidence="2 3">NPDC000632</strain>
    </source>
</reference>
<sequence>MPRRKWWTIAVLAMILAWSTVMTALGQLAAVLALLPSLGLLVHQLAVAVHGSSTAPSPAPVPVPVPEPTGQEEPR</sequence>
<comment type="caution">
    <text evidence="2">The sequence shown here is derived from an EMBL/GenBank/DDBJ whole genome shotgun (WGS) entry which is preliminary data.</text>
</comment>
<feature type="region of interest" description="Disordered" evidence="1">
    <location>
        <begin position="52"/>
        <end position="75"/>
    </location>
</feature>
<evidence type="ECO:0008006" key="4">
    <source>
        <dbReference type="Google" id="ProtNLM"/>
    </source>
</evidence>
<name>A0ABV1VRM2_9ACTN</name>
<dbReference type="RefSeq" id="WP_350725724.1">
    <property type="nucleotide sequence ID" value="NZ_JBEPCO010000076.1"/>
</dbReference>
<keyword evidence="3" id="KW-1185">Reference proteome</keyword>